<dbReference type="KEGG" id="mmil:sm9_1375"/>
<dbReference type="NCBIfam" id="TIGR01549">
    <property type="entry name" value="HAD-SF-IA-v1"/>
    <property type="match status" value="1"/>
</dbReference>
<dbReference type="GeneID" id="26736323"/>
<name>A0A0U3CXU4_9EURY</name>
<evidence type="ECO:0000313" key="3">
    <source>
        <dbReference type="Proteomes" id="UP000067738"/>
    </source>
</evidence>
<keyword evidence="2" id="KW-0378">Hydrolase</keyword>
<dbReference type="InterPro" id="IPR006439">
    <property type="entry name" value="HAD-SF_hydro_IA"/>
</dbReference>
<dbReference type="SFLD" id="SFLDS00003">
    <property type="entry name" value="Haloacid_Dehalogenase"/>
    <property type="match status" value="1"/>
</dbReference>
<dbReference type="Proteomes" id="UP000067738">
    <property type="component" value="Chromosome"/>
</dbReference>
<dbReference type="Gene3D" id="1.10.150.240">
    <property type="entry name" value="Putative phosphatase, domain 2"/>
    <property type="match status" value="1"/>
</dbReference>
<dbReference type="Pfam" id="PF13419">
    <property type="entry name" value="HAD_2"/>
    <property type="match status" value="1"/>
</dbReference>
<dbReference type="EMBL" id="CP011266">
    <property type="protein sequence ID" value="ALT69156.1"/>
    <property type="molecule type" value="Genomic_DNA"/>
</dbReference>
<evidence type="ECO:0000256" key="1">
    <source>
        <dbReference type="ARBA" id="ARBA00007958"/>
    </source>
</evidence>
<organism evidence="2 3">
    <name type="scientific">Methanobrevibacter millerae</name>
    <dbReference type="NCBI Taxonomy" id="230361"/>
    <lineage>
        <taxon>Archaea</taxon>
        <taxon>Methanobacteriati</taxon>
        <taxon>Methanobacteriota</taxon>
        <taxon>Methanomada group</taxon>
        <taxon>Methanobacteria</taxon>
        <taxon>Methanobacteriales</taxon>
        <taxon>Methanobacteriaceae</taxon>
        <taxon>Methanobrevibacter</taxon>
    </lineage>
</organism>
<dbReference type="GO" id="GO:0008967">
    <property type="term" value="F:phosphoglycolate phosphatase activity"/>
    <property type="evidence" value="ECO:0007669"/>
    <property type="project" value="TreeGrafter"/>
</dbReference>
<dbReference type="InterPro" id="IPR023198">
    <property type="entry name" value="PGP-like_dom2"/>
</dbReference>
<dbReference type="PANTHER" id="PTHR43434:SF1">
    <property type="entry name" value="PHOSPHOGLYCOLATE PHOSPHATASE"/>
    <property type="match status" value="1"/>
</dbReference>
<dbReference type="Gene3D" id="3.40.50.1000">
    <property type="entry name" value="HAD superfamily/HAD-like"/>
    <property type="match status" value="1"/>
</dbReference>
<reference evidence="2 3" key="1">
    <citation type="submission" date="2015-04" db="EMBL/GenBank/DDBJ databases">
        <title>The complete genome sequence of the rumen methanogen Methanobrevibacter millerae SM9.</title>
        <authorList>
            <person name="Leahy S.C."/>
            <person name="Kelly W.J."/>
            <person name="Pacheco D.M."/>
            <person name="Li D."/>
            <person name="Altermann E."/>
            <person name="Attwood G.T."/>
        </authorList>
    </citation>
    <scope>NUCLEOTIDE SEQUENCE [LARGE SCALE GENOMIC DNA]</scope>
    <source>
        <strain evidence="2 3">SM9</strain>
    </source>
</reference>
<dbReference type="SFLD" id="SFLDG01129">
    <property type="entry name" value="C1.5:_HAD__Beta-PGM__Phosphata"/>
    <property type="match status" value="1"/>
</dbReference>
<dbReference type="PANTHER" id="PTHR43434">
    <property type="entry name" value="PHOSPHOGLYCOLATE PHOSPHATASE"/>
    <property type="match status" value="1"/>
</dbReference>
<protein>
    <submittedName>
        <fullName evidence="2">Hydrolase HAD superfamily</fullName>
    </submittedName>
</protein>
<dbReference type="InterPro" id="IPR050155">
    <property type="entry name" value="HAD-like_hydrolase_sf"/>
</dbReference>
<dbReference type="InterPro" id="IPR023214">
    <property type="entry name" value="HAD_sf"/>
</dbReference>
<dbReference type="OrthoDB" id="31229at2157"/>
<comment type="similarity">
    <text evidence="1">Belongs to the HAD-like hydrolase superfamily.</text>
</comment>
<dbReference type="AlphaFoldDB" id="A0A0U3CXU4"/>
<dbReference type="SUPFAM" id="SSF56784">
    <property type="entry name" value="HAD-like"/>
    <property type="match status" value="1"/>
</dbReference>
<evidence type="ECO:0000313" key="2">
    <source>
        <dbReference type="EMBL" id="ALT69156.1"/>
    </source>
</evidence>
<keyword evidence="3" id="KW-1185">Reference proteome</keyword>
<dbReference type="PATRIC" id="fig|230361.4.peg.1419"/>
<dbReference type="RefSeq" id="WP_058739409.1">
    <property type="nucleotide sequence ID" value="NZ_CP011266.1"/>
</dbReference>
<proteinExistence type="inferred from homology"/>
<accession>A0A0U3CXU4</accession>
<dbReference type="InterPro" id="IPR041492">
    <property type="entry name" value="HAD_2"/>
</dbReference>
<gene>
    <name evidence="2" type="ORF">sm9_1375</name>
</gene>
<dbReference type="InterPro" id="IPR036412">
    <property type="entry name" value="HAD-like_sf"/>
</dbReference>
<dbReference type="GO" id="GO:0005829">
    <property type="term" value="C:cytosol"/>
    <property type="evidence" value="ECO:0007669"/>
    <property type="project" value="TreeGrafter"/>
</dbReference>
<sequence length="219" mass="24547">MKKLYIFDFDGTLVDTVDDVVICLNKALKAHDFPTLTSSEYVERLGGNINEIVSLVLKDKNTPENIEAVKETYIPIYDESPKQNSVPFEGIGNLLEELQDKNVLLAINSNRTTDSIKYFTDKFLKDIDFLLIEGHNENYPSKPSPIGVNRILDMANVKTEEAIYIGDSKTDIATAKNAGMDCIIVTWGYGDEKAYNDDYPVAVVDDISQLSDALNINYF</sequence>
<dbReference type="GO" id="GO:0006281">
    <property type="term" value="P:DNA repair"/>
    <property type="evidence" value="ECO:0007669"/>
    <property type="project" value="TreeGrafter"/>
</dbReference>